<dbReference type="EMBL" id="LAZR01033851">
    <property type="protein sequence ID" value="KKL46932.1"/>
    <property type="molecule type" value="Genomic_DNA"/>
</dbReference>
<gene>
    <name evidence="1" type="ORF">LCGC14_2340610</name>
</gene>
<dbReference type="AlphaFoldDB" id="A0A0F9F783"/>
<sequence>MNQDTGETRDLTPAERALDRAQLMAHLQKTNEVPVSESVKDMVDVGRVAMNRAQRRLAARRRHGVMV</sequence>
<accession>A0A0F9F783</accession>
<proteinExistence type="predicted"/>
<evidence type="ECO:0000313" key="1">
    <source>
        <dbReference type="EMBL" id="KKL46932.1"/>
    </source>
</evidence>
<comment type="caution">
    <text evidence="1">The sequence shown here is derived from an EMBL/GenBank/DDBJ whole genome shotgun (WGS) entry which is preliminary data.</text>
</comment>
<reference evidence="1" key="1">
    <citation type="journal article" date="2015" name="Nature">
        <title>Complex archaea that bridge the gap between prokaryotes and eukaryotes.</title>
        <authorList>
            <person name="Spang A."/>
            <person name="Saw J.H."/>
            <person name="Jorgensen S.L."/>
            <person name="Zaremba-Niedzwiedzka K."/>
            <person name="Martijn J."/>
            <person name="Lind A.E."/>
            <person name="van Eijk R."/>
            <person name="Schleper C."/>
            <person name="Guy L."/>
            <person name="Ettema T.J."/>
        </authorList>
    </citation>
    <scope>NUCLEOTIDE SEQUENCE</scope>
</reference>
<protein>
    <submittedName>
        <fullName evidence="1">Uncharacterized protein</fullName>
    </submittedName>
</protein>
<name>A0A0F9F783_9ZZZZ</name>
<organism evidence="1">
    <name type="scientific">marine sediment metagenome</name>
    <dbReference type="NCBI Taxonomy" id="412755"/>
    <lineage>
        <taxon>unclassified sequences</taxon>
        <taxon>metagenomes</taxon>
        <taxon>ecological metagenomes</taxon>
    </lineage>
</organism>